<evidence type="ECO:0000313" key="2">
    <source>
        <dbReference type="Proteomes" id="UP000613840"/>
    </source>
</evidence>
<reference evidence="1" key="2">
    <citation type="submission" date="2020-09" db="EMBL/GenBank/DDBJ databases">
        <authorList>
            <person name="Sun Q."/>
            <person name="Zhou Y."/>
        </authorList>
    </citation>
    <scope>NUCLEOTIDE SEQUENCE</scope>
    <source>
        <strain evidence="1">CGMCC 4.7306</strain>
    </source>
</reference>
<evidence type="ECO:0000313" key="1">
    <source>
        <dbReference type="EMBL" id="GGL64413.1"/>
    </source>
</evidence>
<name>A0A917S8U2_9ACTN</name>
<keyword evidence="2" id="KW-1185">Reference proteome</keyword>
<dbReference type="AlphaFoldDB" id="A0A917S8U2"/>
<gene>
    <name evidence="1" type="ORF">GCM10011575_23540</name>
</gene>
<protein>
    <submittedName>
        <fullName evidence="1">Uncharacterized protein</fullName>
    </submittedName>
</protein>
<proteinExistence type="predicted"/>
<reference evidence="1" key="1">
    <citation type="journal article" date="2014" name="Int. J. Syst. Evol. Microbiol.">
        <title>Complete genome sequence of Corynebacterium casei LMG S-19264T (=DSM 44701T), isolated from a smear-ripened cheese.</title>
        <authorList>
            <consortium name="US DOE Joint Genome Institute (JGI-PGF)"/>
            <person name="Walter F."/>
            <person name="Albersmeier A."/>
            <person name="Kalinowski J."/>
            <person name="Ruckert C."/>
        </authorList>
    </citation>
    <scope>NUCLEOTIDE SEQUENCE</scope>
    <source>
        <strain evidence="1">CGMCC 4.7306</strain>
    </source>
</reference>
<comment type="caution">
    <text evidence="1">The sequence shown here is derived from an EMBL/GenBank/DDBJ whole genome shotgun (WGS) entry which is preliminary data.</text>
</comment>
<dbReference type="EMBL" id="BMMZ01000005">
    <property type="protein sequence ID" value="GGL64413.1"/>
    <property type="molecule type" value="Genomic_DNA"/>
</dbReference>
<organism evidence="1 2">
    <name type="scientific">Microlunatus endophyticus</name>
    <dbReference type="NCBI Taxonomy" id="1716077"/>
    <lineage>
        <taxon>Bacteria</taxon>
        <taxon>Bacillati</taxon>
        <taxon>Actinomycetota</taxon>
        <taxon>Actinomycetes</taxon>
        <taxon>Propionibacteriales</taxon>
        <taxon>Propionibacteriaceae</taxon>
        <taxon>Microlunatus</taxon>
    </lineage>
</organism>
<dbReference type="Proteomes" id="UP000613840">
    <property type="component" value="Unassembled WGS sequence"/>
</dbReference>
<sequence>MLAGWDPDQTWWLTDILRVAGPAQRWHSPDDAAKDYAWRLEPPDSE</sequence>
<accession>A0A917S8U2</accession>